<evidence type="ECO:0000313" key="3">
    <source>
        <dbReference type="EMBL" id="VTJ86540.1"/>
    </source>
</evidence>
<reference evidence="3 4" key="1">
    <citation type="submission" date="2019-04" db="EMBL/GenBank/DDBJ databases">
        <authorList>
            <person name="Alioto T."/>
            <person name="Alioto T."/>
        </authorList>
    </citation>
    <scope>NUCLEOTIDE SEQUENCE [LARGE SCALE GENOMIC DNA]</scope>
</reference>
<dbReference type="EMBL" id="WJEC01008796">
    <property type="protein sequence ID" value="KAF7460264.1"/>
    <property type="molecule type" value="Genomic_DNA"/>
</dbReference>
<dbReference type="InterPro" id="IPR039635">
    <property type="entry name" value="ERMARD"/>
</dbReference>
<evidence type="ECO:0000313" key="2">
    <source>
        <dbReference type="EMBL" id="KAF7460264.1"/>
    </source>
</evidence>
<evidence type="ECO:0000313" key="4">
    <source>
        <dbReference type="Proteomes" id="UP000335636"/>
    </source>
</evidence>
<dbReference type="AlphaFoldDB" id="A0A5E4CZ47"/>
<dbReference type="EMBL" id="CABDUW010002369">
    <property type="protein sequence ID" value="VTJ86540.1"/>
    <property type="molecule type" value="Genomic_DNA"/>
</dbReference>
<reference evidence="2" key="2">
    <citation type="submission" date="2020-08" db="EMBL/GenBank/DDBJ databases">
        <authorList>
            <person name="Shumante A."/>
            <person name="Zimin A.V."/>
            <person name="Puiu D."/>
            <person name="Salzberg S.L."/>
        </authorList>
    </citation>
    <scope>NUCLEOTIDE SEQUENCE</scope>
    <source>
        <strain evidence="2">WC2-LM</strain>
        <tissue evidence="2">Liver</tissue>
    </source>
</reference>
<feature type="domain" description="DUF4209" evidence="1">
    <location>
        <begin position="1"/>
        <end position="44"/>
    </location>
</feature>
<keyword evidence="4" id="KW-1185">Reference proteome</keyword>
<evidence type="ECO:0000259" key="1">
    <source>
        <dbReference type="Pfam" id="PF13910"/>
    </source>
</evidence>
<proteinExistence type="predicted"/>
<sequence>MNVLKVFIGSPCGLNLRNVLWHGFASPQEIPPKYCSMMLLLTAGLGQLLKSYLQHTEVTLEHRSFVTLKNLEDLIVFPDVTSEVLWVLERVMMKSTFILKIMLPYWKFALTKFTSHRFADCTILLLSQLEAGLRRVFAAVNQCPDRLLTAEVCVFLLRDVVAVLAVFCGQLKVLESIYPIVFVIQVYFLAKNFLWKPSLSFFCGFLLTVTFKQSELT</sequence>
<dbReference type="Proteomes" id="UP000335636">
    <property type="component" value="Unassembled WGS sequence"/>
</dbReference>
<gene>
    <name evidence="2" type="ORF">GHT09_019690</name>
    <name evidence="3" type="ORF">MONAX_5E031532</name>
</gene>
<organism evidence="3 4">
    <name type="scientific">Marmota monax</name>
    <name type="common">Woodchuck</name>
    <dbReference type="NCBI Taxonomy" id="9995"/>
    <lineage>
        <taxon>Eukaryota</taxon>
        <taxon>Metazoa</taxon>
        <taxon>Chordata</taxon>
        <taxon>Craniata</taxon>
        <taxon>Vertebrata</taxon>
        <taxon>Euteleostomi</taxon>
        <taxon>Mammalia</taxon>
        <taxon>Eutheria</taxon>
        <taxon>Euarchontoglires</taxon>
        <taxon>Glires</taxon>
        <taxon>Rodentia</taxon>
        <taxon>Sciuromorpha</taxon>
        <taxon>Sciuridae</taxon>
        <taxon>Xerinae</taxon>
        <taxon>Marmotini</taxon>
        <taxon>Marmota</taxon>
    </lineage>
</organism>
<accession>A0A5E4CZ47</accession>
<dbReference type="Pfam" id="PF13910">
    <property type="entry name" value="DUF4209"/>
    <property type="match status" value="1"/>
</dbReference>
<dbReference type="PANTHER" id="PTHR31701:SF2">
    <property type="entry name" value="ENDOPLASMIC RETICULUM MEMBRANE-ASSOCIATED RNA DEGRADATION PROTEIN"/>
    <property type="match status" value="1"/>
</dbReference>
<dbReference type="PANTHER" id="PTHR31701">
    <property type="entry name" value="ENDOPLASMIC RETICULUM MEMBRANE-ASSOCIATED RNA DEGRADATION PROTEIN"/>
    <property type="match status" value="1"/>
</dbReference>
<protein>
    <recommendedName>
        <fullName evidence="1">DUF4209 domain-containing protein</fullName>
    </recommendedName>
</protein>
<dbReference type="Proteomes" id="UP000662637">
    <property type="component" value="Unassembled WGS sequence"/>
</dbReference>
<name>A0A5E4CZ47_MARMO</name>
<dbReference type="InterPro" id="IPR025209">
    <property type="entry name" value="DUF4209"/>
</dbReference>